<feature type="domain" description="Putative sugar diacid recognition" evidence="2">
    <location>
        <begin position="13"/>
        <end position="124"/>
    </location>
</feature>
<dbReference type="RefSeq" id="WP_244772744.1">
    <property type="nucleotide sequence ID" value="NZ_CP094929.1"/>
</dbReference>
<feature type="domain" description="PucR C-terminal helix-turn-helix" evidence="3">
    <location>
        <begin position="332"/>
        <end position="377"/>
    </location>
</feature>
<reference evidence="6" key="1">
    <citation type="journal article" date="2024" name="J Bioinform Genom">
        <title>Complete genome sequence of the type strain bacterium Sphaerochaeta associata GLS2t (VKM B-2742)t.</title>
        <authorList>
            <person name="Troshina O.Y."/>
            <person name="Tepeeva A.N."/>
            <person name="Arzamasceva V.O."/>
            <person name="Whitman W.B."/>
            <person name="Varghese N."/>
            <person name="Shapiro N."/>
            <person name="Woyke T."/>
            <person name="Kripides N.C."/>
            <person name="Vasilenko O.V."/>
        </authorList>
    </citation>
    <scope>NUCLEOTIDE SEQUENCE [LARGE SCALE GENOMIC DNA]</scope>
    <source>
        <strain evidence="6">GLS2T</strain>
    </source>
</reference>
<dbReference type="Pfam" id="PF13556">
    <property type="entry name" value="HTH_30"/>
    <property type="match status" value="1"/>
</dbReference>
<evidence type="ECO:0000259" key="3">
    <source>
        <dbReference type="Pfam" id="PF13556"/>
    </source>
</evidence>
<sequence>MNIAVEFLEMVLKRHETPHCTIHITDAEARIMVSSQHYRVGTPSKTAMYVIQIGRPTVIDSQPETGNNQSYCTPVFVDEVLQGSVVVKGPEQQITILGNTIKYSLETALEYERHTQQDFSALNERTLLAKLLLQQNSDPDKLLSTMNRLELDPSLLRCVIYIEMEFHQTKYFSINLNLGYQSSIEKIRQEILDIVKNNQFLNAEDLVINHTNNSIVVIKSFIPVKDLSRIYLSLDVICQSYVEALKKQPAFSFQIAYGNLHYGPKSVAKSLQEAIDTLHIGKISKQKSQFYNLESVLLESICHNLQPQIINKLLEPALQKLREADPSGYTSLLDCAEVFMDTEFNIAKTAQILQVHRNTVLSRLNRLAQITSINPMQGFQEAFLVKLIAIYRNITGGTIQSSK</sequence>
<dbReference type="InterPro" id="IPR008599">
    <property type="entry name" value="Diacid_rec"/>
</dbReference>
<dbReference type="PANTHER" id="PTHR33744">
    <property type="entry name" value="CARBOHYDRATE DIACID REGULATOR"/>
    <property type="match status" value="1"/>
</dbReference>
<dbReference type="InterPro" id="IPR025736">
    <property type="entry name" value="PucR_C-HTH_dom"/>
</dbReference>
<dbReference type="InterPro" id="IPR041522">
    <property type="entry name" value="CdaR_GGDEF"/>
</dbReference>
<dbReference type="PANTHER" id="PTHR33744:SF15">
    <property type="entry name" value="CARBOHYDRATE DIACID REGULATOR"/>
    <property type="match status" value="1"/>
</dbReference>
<evidence type="ECO:0000313" key="6">
    <source>
        <dbReference type="Proteomes" id="UP000829708"/>
    </source>
</evidence>
<dbReference type="Gene3D" id="1.10.10.2840">
    <property type="entry name" value="PucR C-terminal helix-turn-helix domain"/>
    <property type="match status" value="1"/>
</dbReference>
<dbReference type="EMBL" id="CP094929">
    <property type="protein sequence ID" value="UOM51372.1"/>
    <property type="molecule type" value="Genomic_DNA"/>
</dbReference>
<organism evidence="5 6">
    <name type="scientific">Sphaerochaeta associata</name>
    <dbReference type="NCBI Taxonomy" id="1129264"/>
    <lineage>
        <taxon>Bacteria</taxon>
        <taxon>Pseudomonadati</taxon>
        <taxon>Spirochaetota</taxon>
        <taxon>Spirochaetia</taxon>
        <taxon>Spirochaetales</taxon>
        <taxon>Sphaerochaetaceae</taxon>
        <taxon>Sphaerochaeta</taxon>
    </lineage>
</organism>
<comment type="similarity">
    <text evidence="1">Belongs to the CdaR family.</text>
</comment>
<dbReference type="InterPro" id="IPR051448">
    <property type="entry name" value="CdaR-like_regulators"/>
</dbReference>
<dbReference type="Pfam" id="PF17853">
    <property type="entry name" value="GGDEF_2"/>
    <property type="match status" value="1"/>
</dbReference>
<protein>
    <submittedName>
        <fullName evidence="5">Helix-turn-helix domain-containing protein</fullName>
    </submittedName>
</protein>
<evidence type="ECO:0000256" key="1">
    <source>
        <dbReference type="ARBA" id="ARBA00006754"/>
    </source>
</evidence>
<keyword evidence="6" id="KW-1185">Reference proteome</keyword>
<dbReference type="Proteomes" id="UP000829708">
    <property type="component" value="Chromosome"/>
</dbReference>
<evidence type="ECO:0000313" key="5">
    <source>
        <dbReference type="EMBL" id="UOM51372.1"/>
    </source>
</evidence>
<dbReference type="Pfam" id="PF05651">
    <property type="entry name" value="Diacid_rec"/>
    <property type="match status" value="1"/>
</dbReference>
<dbReference type="InterPro" id="IPR042070">
    <property type="entry name" value="PucR_C-HTH_sf"/>
</dbReference>
<gene>
    <name evidence="5" type="ORF">MUG09_01120</name>
</gene>
<evidence type="ECO:0000259" key="4">
    <source>
        <dbReference type="Pfam" id="PF17853"/>
    </source>
</evidence>
<feature type="domain" description="CdaR GGDEF-like" evidence="4">
    <location>
        <begin position="136"/>
        <end position="280"/>
    </location>
</feature>
<accession>A0ABY4DEK6</accession>
<name>A0ABY4DEK6_9SPIR</name>
<proteinExistence type="inferred from homology"/>
<evidence type="ECO:0000259" key="2">
    <source>
        <dbReference type="Pfam" id="PF05651"/>
    </source>
</evidence>